<dbReference type="RefSeq" id="WP_147297562.1">
    <property type="nucleotide sequence ID" value="NZ_LR861807.1"/>
</dbReference>
<feature type="domain" description="DUF8139" evidence="1">
    <location>
        <begin position="1"/>
        <end position="68"/>
    </location>
</feature>
<protein>
    <recommendedName>
        <fullName evidence="1">DUF8139 domain-containing protein</fullName>
    </recommendedName>
</protein>
<dbReference type="Pfam" id="PF26460">
    <property type="entry name" value="DUF8139"/>
    <property type="match status" value="1"/>
</dbReference>
<dbReference type="Proteomes" id="UP000514411">
    <property type="component" value="Chromosome"/>
</dbReference>
<dbReference type="EMBL" id="LR824643">
    <property type="protein sequence ID" value="CAD0323058.1"/>
    <property type="molecule type" value="Genomic_DNA"/>
</dbReference>
<gene>
    <name evidence="3" type="ORF">XSP_001619</name>
    <name evidence="2" type="ORF">XSP_001633</name>
</gene>
<dbReference type="InterPro" id="IPR058452">
    <property type="entry name" value="DUF8139"/>
</dbReference>
<evidence type="ECO:0000313" key="4">
    <source>
        <dbReference type="Proteomes" id="UP000514411"/>
    </source>
</evidence>
<reference evidence="2 4" key="1">
    <citation type="submission" date="2020-07" db="EMBL/GenBank/DDBJ databases">
        <authorList>
            <person name="Teixeira M."/>
        </authorList>
    </citation>
    <scope>NUCLEOTIDE SEQUENCE</scope>
    <source>
        <strain evidence="3">3</strain>
        <strain evidence="2">Xanthomonas arboricola pv. juglandis CPBF 427</strain>
    </source>
</reference>
<accession>A0A7U7HKM9</accession>
<organism evidence="2">
    <name type="scientific">Xanthomonas campestris pv. juglandis</name>
    <name type="common">Xanthomonas arboricola pv. juglandis</name>
    <dbReference type="NCBI Taxonomy" id="195709"/>
    <lineage>
        <taxon>Bacteria</taxon>
        <taxon>Pseudomonadati</taxon>
        <taxon>Pseudomonadota</taxon>
        <taxon>Gammaproteobacteria</taxon>
        <taxon>Lysobacterales</taxon>
        <taxon>Lysobacteraceae</taxon>
        <taxon>Xanthomonas</taxon>
    </lineage>
</organism>
<evidence type="ECO:0000313" key="2">
    <source>
        <dbReference type="EMBL" id="CAD0323058.1"/>
    </source>
</evidence>
<evidence type="ECO:0000259" key="1">
    <source>
        <dbReference type="Pfam" id="PF26460"/>
    </source>
</evidence>
<dbReference type="EMBL" id="LR861807">
    <property type="protein sequence ID" value="CAD1790534.1"/>
    <property type="molecule type" value="Genomic_DNA"/>
</dbReference>
<dbReference type="AlphaFoldDB" id="A0A7U7HKM9"/>
<evidence type="ECO:0000313" key="3">
    <source>
        <dbReference type="EMBL" id="CAD1790534.1"/>
    </source>
</evidence>
<proteinExistence type="predicted"/>
<name>A0A7U7HKM9_XANCJ</name>
<sequence>MPKFNYNDRVRVISGASASARQGANGWVVGVFESRPAGEYFQAFPEGVVYSIEFEDGQALEIHEVDLEALE</sequence>